<keyword evidence="2" id="KW-1185">Reference proteome</keyword>
<comment type="caution">
    <text evidence="1">The sequence shown here is derived from an EMBL/GenBank/DDBJ whole genome shotgun (WGS) entry which is preliminary data.</text>
</comment>
<sequence>MTEQRIAGLTKEEFNAKNSEHGGRLEIFSASTSKGTEIDVIVRPMTRAEYEKFQADLRKAGQRSESTLVPLGNALRGCLIAPSADEFAAQTESLPAIVELFAAELIALAGADAEVKKKSFR</sequence>
<accession>A0ABU4DV96</accession>
<proteinExistence type="predicted"/>
<dbReference type="RefSeq" id="WP_317641727.1">
    <property type="nucleotide sequence ID" value="NZ_JAPMIV010000059.1"/>
</dbReference>
<evidence type="ECO:0000313" key="2">
    <source>
        <dbReference type="Proteomes" id="UP001276150"/>
    </source>
</evidence>
<dbReference type="Proteomes" id="UP001276150">
    <property type="component" value="Unassembled WGS sequence"/>
</dbReference>
<protein>
    <recommendedName>
        <fullName evidence="3">Phage tail assembly protein</fullName>
    </recommendedName>
</protein>
<evidence type="ECO:0008006" key="3">
    <source>
        <dbReference type="Google" id="ProtNLM"/>
    </source>
</evidence>
<gene>
    <name evidence="1" type="ORF">ORD21_17375</name>
</gene>
<reference evidence="1 2" key="1">
    <citation type="submission" date="2022-11" db="EMBL/GenBank/DDBJ databases">
        <title>Deinococcus ZS9-10, Low Temperature and Draught-tolerating, UV-resistant Bacteria from Continental Antarctica.</title>
        <authorList>
            <person name="Cheng L."/>
        </authorList>
    </citation>
    <scope>NUCLEOTIDE SEQUENCE [LARGE SCALE GENOMIC DNA]</scope>
    <source>
        <strain evidence="1 2">ZS9-10</strain>
    </source>
</reference>
<evidence type="ECO:0000313" key="1">
    <source>
        <dbReference type="EMBL" id="MDV6376368.1"/>
    </source>
</evidence>
<dbReference type="EMBL" id="JAPMIV010000059">
    <property type="protein sequence ID" value="MDV6376368.1"/>
    <property type="molecule type" value="Genomic_DNA"/>
</dbReference>
<dbReference type="Gene3D" id="3.30.2220.10">
    <property type="entry name" value="rbstp2171"/>
    <property type="match status" value="1"/>
</dbReference>
<name>A0ABU4DV96_9DEIO</name>
<organism evidence="1 2">
    <name type="scientific">Deinococcus arenicola</name>
    <dbReference type="NCBI Taxonomy" id="2994950"/>
    <lineage>
        <taxon>Bacteria</taxon>
        <taxon>Thermotogati</taxon>
        <taxon>Deinococcota</taxon>
        <taxon>Deinococci</taxon>
        <taxon>Deinococcales</taxon>
        <taxon>Deinococcaceae</taxon>
        <taxon>Deinococcus</taxon>
    </lineage>
</organism>